<evidence type="ECO:0000313" key="2">
    <source>
        <dbReference type="EMBL" id="GBG60103.1"/>
    </source>
</evidence>
<sequence length="219" mass="24414">MSPELRALLFQGRGLAAFLGGYQDFALAKMWDEKAMWSMLPLFICKELSEEVYTLVLKSKTWDELGTSLKLKFPEDGMEGQPGKGPEQPVEVASTQGELSGIQRQVGMLEERLTRLEEARHGNRKASEGTSSGPAGQDEAEAREDHQESILHKRTSKGRACAPERDEGEGFIEIKEELEVSMAPPVIAPDPKRESINVEASSVGDQEGQRSEWWPEQWV</sequence>
<feature type="region of interest" description="Disordered" evidence="1">
    <location>
        <begin position="74"/>
        <end position="95"/>
    </location>
</feature>
<feature type="region of interest" description="Disordered" evidence="1">
    <location>
        <begin position="182"/>
        <end position="219"/>
    </location>
</feature>
<dbReference type="AlphaFoldDB" id="A0A388JQR4"/>
<gene>
    <name evidence="2" type="ORF">CBR_g3347</name>
</gene>
<evidence type="ECO:0000313" key="3">
    <source>
        <dbReference type="Proteomes" id="UP000265515"/>
    </source>
</evidence>
<reference evidence="2 3" key="1">
    <citation type="journal article" date="2018" name="Cell">
        <title>The Chara Genome: Secondary Complexity and Implications for Plant Terrestrialization.</title>
        <authorList>
            <person name="Nishiyama T."/>
            <person name="Sakayama H."/>
            <person name="Vries J.D."/>
            <person name="Buschmann H."/>
            <person name="Saint-Marcoux D."/>
            <person name="Ullrich K.K."/>
            <person name="Haas F.B."/>
            <person name="Vanderstraeten L."/>
            <person name="Becker D."/>
            <person name="Lang D."/>
            <person name="Vosolsobe S."/>
            <person name="Rombauts S."/>
            <person name="Wilhelmsson P.K.I."/>
            <person name="Janitza P."/>
            <person name="Kern R."/>
            <person name="Heyl A."/>
            <person name="Rumpler F."/>
            <person name="Villalobos L.I.A.C."/>
            <person name="Clay J.M."/>
            <person name="Skokan R."/>
            <person name="Toyoda A."/>
            <person name="Suzuki Y."/>
            <person name="Kagoshima H."/>
            <person name="Schijlen E."/>
            <person name="Tajeshwar N."/>
            <person name="Catarino B."/>
            <person name="Hetherington A.J."/>
            <person name="Saltykova A."/>
            <person name="Bonnot C."/>
            <person name="Breuninger H."/>
            <person name="Symeonidi A."/>
            <person name="Radhakrishnan G.V."/>
            <person name="Van Nieuwerburgh F."/>
            <person name="Deforce D."/>
            <person name="Chang C."/>
            <person name="Karol K.G."/>
            <person name="Hedrich R."/>
            <person name="Ulvskov P."/>
            <person name="Glockner G."/>
            <person name="Delwiche C.F."/>
            <person name="Petrasek J."/>
            <person name="Van de Peer Y."/>
            <person name="Friml J."/>
            <person name="Beilby M."/>
            <person name="Dolan L."/>
            <person name="Kohara Y."/>
            <person name="Sugano S."/>
            <person name="Fujiyama A."/>
            <person name="Delaux P.-M."/>
            <person name="Quint M."/>
            <person name="TheiBen G."/>
            <person name="Hagemann M."/>
            <person name="Harholt J."/>
            <person name="Dunand C."/>
            <person name="Zachgo S."/>
            <person name="Langdale J."/>
            <person name="Maumus F."/>
            <person name="Straeten D.V.D."/>
            <person name="Gould S.B."/>
            <person name="Rensing S.A."/>
        </authorList>
    </citation>
    <scope>NUCLEOTIDE SEQUENCE [LARGE SCALE GENOMIC DNA]</scope>
    <source>
        <strain evidence="2 3">S276</strain>
    </source>
</reference>
<proteinExistence type="predicted"/>
<dbReference type="EMBL" id="BFEA01000009">
    <property type="protein sequence ID" value="GBG60103.1"/>
    <property type="molecule type" value="Genomic_DNA"/>
</dbReference>
<dbReference type="Proteomes" id="UP000265515">
    <property type="component" value="Unassembled WGS sequence"/>
</dbReference>
<organism evidence="2 3">
    <name type="scientific">Chara braunii</name>
    <name type="common">Braun's stonewort</name>
    <dbReference type="NCBI Taxonomy" id="69332"/>
    <lineage>
        <taxon>Eukaryota</taxon>
        <taxon>Viridiplantae</taxon>
        <taxon>Streptophyta</taxon>
        <taxon>Charophyceae</taxon>
        <taxon>Charales</taxon>
        <taxon>Characeae</taxon>
        <taxon>Chara</taxon>
    </lineage>
</organism>
<dbReference type="Gramene" id="GBG60103">
    <property type="protein sequence ID" value="GBG60103"/>
    <property type="gene ID" value="CBR_g3347"/>
</dbReference>
<comment type="caution">
    <text evidence="2">The sequence shown here is derived from an EMBL/GenBank/DDBJ whole genome shotgun (WGS) entry which is preliminary data.</text>
</comment>
<protein>
    <submittedName>
        <fullName evidence="2">Uncharacterized protein</fullName>
    </submittedName>
</protein>
<feature type="region of interest" description="Disordered" evidence="1">
    <location>
        <begin position="119"/>
        <end position="170"/>
    </location>
</feature>
<evidence type="ECO:0000256" key="1">
    <source>
        <dbReference type="SAM" id="MobiDB-lite"/>
    </source>
</evidence>
<name>A0A388JQR4_CHABU</name>
<keyword evidence="3" id="KW-1185">Reference proteome</keyword>
<accession>A0A388JQR4</accession>